<dbReference type="FunFam" id="1.10.3520.10:FF:000001">
    <property type="entry name" value="Pleckstrin domain-containing family A member 8"/>
    <property type="match status" value="1"/>
</dbReference>
<dbReference type="SUPFAM" id="SSF110004">
    <property type="entry name" value="Glycolipid transfer protein, GLTP"/>
    <property type="match status" value="1"/>
</dbReference>
<dbReference type="EMBL" id="JAACJJ010000028">
    <property type="protein sequence ID" value="KAF5321621.1"/>
    <property type="molecule type" value="Genomic_DNA"/>
</dbReference>
<dbReference type="AlphaFoldDB" id="A0A8H5BEF5"/>
<dbReference type="GO" id="GO:1902388">
    <property type="term" value="F:ceramide 1-phosphate transfer activity"/>
    <property type="evidence" value="ECO:0007669"/>
    <property type="project" value="TreeGrafter"/>
</dbReference>
<dbReference type="GO" id="GO:0005829">
    <property type="term" value="C:cytosol"/>
    <property type="evidence" value="ECO:0007669"/>
    <property type="project" value="TreeGrafter"/>
</dbReference>
<comment type="caution">
    <text evidence="3">The sequence shown here is derived from an EMBL/GenBank/DDBJ whole genome shotgun (WGS) entry which is preliminary data.</text>
</comment>
<reference evidence="3 4" key="1">
    <citation type="journal article" date="2020" name="ISME J.">
        <title>Uncovering the hidden diversity of litter-decomposition mechanisms in mushroom-forming fungi.</title>
        <authorList>
            <person name="Floudas D."/>
            <person name="Bentzer J."/>
            <person name="Ahren D."/>
            <person name="Johansson T."/>
            <person name="Persson P."/>
            <person name="Tunlid A."/>
        </authorList>
    </citation>
    <scope>NUCLEOTIDE SEQUENCE [LARGE SCALE GENOMIC DNA]</scope>
    <source>
        <strain evidence="3 4">CBS 101986</strain>
    </source>
</reference>
<dbReference type="PANTHER" id="PTHR10219">
    <property type="entry name" value="GLYCOLIPID TRANSFER PROTEIN-RELATED"/>
    <property type="match status" value="1"/>
</dbReference>
<dbReference type="GO" id="GO:1902387">
    <property type="term" value="F:ceramide 1-phosphate binding"/>
    <property type="evidence" value="ECO:0007669"/>
    <property type="project" value="TreeGrafter"/>
</dbReference>
<dbReference type="InterPro" id="IPR036497">
    <property type="entry name" value="GLTP_sf"/>
</dbReference>
<evidence type="ECO:0000313" key="4">
    <source>
        <dbReference type="Proteomes" id="UP000567179"/>
    </source>
</evidence>
<evidence type="ECO:0000313" key="3">
    <source>
        <dbReference type="EMBL" id="KAF5321621.1"/>
    </source>
</evidence>
<dbReference type="OrthoDB" id="205255at2759"/>
<accession>A0A8H5BEF5</accession>
<dbReference type="Pfam" id="PF08718">
    <property type="entry name" value="GLTP"/>
    <property type="match status" value="1"/>
</dbReference>
<sequence length="204" mass="22182">MAPYLETVKSFADVSITDAGVDTVTFLEAADGLVGLFDLLGSAAFSVVQSDIRGNVAKVRARYEAHSASSATLEALVENEKTEKKRTATEGLMWLLRGLSFTCKALQNTQANPKEELSPAFTKSYDETLKKFHNFVVKGIFAVAMKACPYRADFYAKLAADPDGGAAATQDKLNEELDKWLAALSTIVTRMEAFYDKGNYGKGL</sequence>
<dbReference type="PANTHER" id="PTHR10219:SF25">
    <property type="entry name" value="PLECKSTRIN HOMOLOGY DOMAIN-CONTAINING FAMILY A MEMBER 8"/>
    <property type="match status" value="1"/>
</dbReference>
<dbReference type="GO" id="GO:0016020">
    <property type="term" value="C:membrane"/>
    <property type="evidence" value="ECO:0007669"/>
    <property type="project" value="TreeGrafter"/>
</dbReference>
<organism evidence="3 4">
    <name type="scientific">Psilocybe cf. subviscida</name>
    <dbReference type="NCBI Taxonomy" id="2480587"/>
    <lineage>
        <taxon>Eukaryota</taxon>
        <taxon>Fungi</taxon>
        <taxon>Dikarya</taxon>
        <taxon>Basidiomycota</taxon>
        <taxon>Agaricomycotina</taxon>
        <taxon>Agaricomycetes</taxon>
        <taxon>Agaricomycetidae</taxon>
        <taxon>Agaricales</taxon>
        <taxon>Agaricineae</taxon>
        <taxon>Strophariaceae</taxon>
        <taxon>Psilocybe</taxon>
    </lineage>
</organism>
<keyword evidence="1" id="KW-0813">Transport</keyword>
<feature type="domain" description="Glycolipid transfer protein" evidence="2">
    <location>
        <begin position="21"/>
        <end position="159"/>
    </location>
</feature>
<proteinExistence type="predicted"/>
<dbReference type="Gene3D" id="1.10.3520.10">
    <property type="entry name" value="Glycolipid transfer protein"/>
    <property type="match status" value="1"/>
</dbReference>
<keyword evidence="4" id="KW-1185">Reference proteome</keyword>
<protein>
    <recommendedName>
        <fullName evidence="2">Glycolipid transfer protein domain-containing protein</fullName>
    </recommendedName>
</protein>
<gene>
    <name evidence="3" type="ORF">D9619_001486</name>
</gene>
<evidence type="ECO:0000259" key="2">
    <source>
        <dbReference type="Pfam" id="PF08718"/>
    </source>
</evidence>
<name>A0A8H5BEF5_9AGAR</name>
<dbReference type="Proteomes" id="UP000567179">
    <property type="component" value="Unassembled WGS sequence"/>
</dbReference>
<evidence type="ECO:0000256" key="1">
    <source>
        <dbReference type="ARBA" id="ARBA00022448"/>
    </source>
</evidence>
<dbReference type="InterPro" id="IPR014830">
    <property type="entry name" value="Glycolipid_transfer_prot_dom"/>
</dbReference>